<dbReference type="GO" id="GO:0004672">
    <property type="term" value="F:protein kinase activity"/>
    <property type="evidence" value="ECO:0007669"/>
    <property type="project" value="InterPro"/>
</dbReference>
<name>E4XRN5_OIKDI</name>
<dbReference type="AlphaFoldDB" id="E4XRN5"/>
<protein>
    <recommendedName>
        <fullName evidence="2">Serine-threonine/tyrosine-protein kinase catalytic domain-containing protein</fullName>
    </recommendedName>
</protein>
<accession>E4XRN5</accession>
<dbReference type="EMBL" id="FN653121">
    <property type="protein sequence ID" value="CBY12451.1"/>
    <property type="molecule type" value="Genomic_DNA"/>
</dbReference>
<reference evidence="3" key="1">
    <citation type="journal article" date="2010" name="Science">
        <title>Plasticity of animal genome architecture unmasked by rapid evolution of a pelagic tunicate.</title>
        <authorList>
            <person name="Denoeud F."/>
            <person name="Henriet S."/>
            <person name="Mungpakdee S."/>
            <person name="Aury J.M."/>
            <person name="Da Silva C."/>
            <person name="Brinkmann H."/>
            <person name="Mikhaleva J."/>
            <person name="Olsen L.C."/>
            <person name="Jubin C."/>
            <person name="Canestro C."/>
            <person name="Bouquet J.M."/>
            <person name="Danks G."/>
            <person name="Poulain J."/>
            <person name="Campsteijn C."/>
            <person name="Adamski M."/>
            <person name="Cross I."/>
            <person name="Yadetie F."/>
            <person name="Muffato M."/>
            <person name="Louis A."/>
            <person name="Butcher S."/>
            <person name="Tsagkogeorga G."/>
            <person name="Konrad A."/>
            <person name="Singh S."/>
            <person name="Jensen M.F."/>
            <person name="Cong E.H."/>
            <person name="Eikeseth-Otteraa H."/>
            <person name="Noel B."/>
            <person name="Anthouard V."/>
            <person name="Porcel B.M."/>
            <person name="Kachouri-Lafond R."/>
            <person name="Nishino A."/>
            <person name="Ugolini M."/>
            <person name="Chourrout P."/>
            <person name="Nishida H."/>
            <person name="Aasland R."/>
            <person name="Huzurbazar S."/>
            <person name="Westhof E."/>
            <person name="Delsuc F."/>
            <person name="Lehrach H."/>
            <person name="Reinhardt R."/>
            <person name="Weissenbach J."/>
            <person name="Roy S.W."/>
            <person name="Artiguenave F."/>
            <person name="Postlethwait J.H."/>
            <person name="Manak J.R."/>
            <person name="Thompson E.M."/>
            <person name="Jaillon O."/>
            <person name="Du Pasquier L."/>
            <person name="Boudinot P."/>
            <person name="Liberles D.A."/>
            <person name="Volff J.N."/>
            <person name="Philippe H."/>
            <person name="Lenhard B."/>
            <person name="Roest Crollius H."/>
            <person name="Wincker P."/>
            <person name="Chourrout D."/>
        </authorList>
    </citation>
    <scope>NUCLEOTIDE SEQUENCE [LARGE SCALE GENOMIC DNA]</scope>
</reference>
<dbReference type="Pfam" id="PF07714">
    <property type="entry name" value="PK_Tyr_Ser-Thr"/>
    <property type="match status" value="1"/>
</dbReference>
<dbReference type="InterPro" id="IPR001245">
    <property type="entry name" value="Ser-Thr/Tyr_kinase_cat_dom"/>
</dbReference>
<proteinExistence type="predicted"/>
<organism evidence="3">
    <name type="scientific">Oikopleura dioica</name>
    <name type="common">Tunicate</name>
    <dbReference type="NCBI Taxonomy" id="34765"/>
    <lineage>
        <taxon>Eukaryota</taxon>
        <taxon>Metazoa</taxon>
        <taxon>Chordata</taxon>
        <taxon>Tunicata</taxon>
        <taxon>Appendicularia</taxon>
        <taxon>Copelata</taxon>
        <taxon>Oikopleuridae</taxon>
        <taxon>Oikopleura</taxon>
    </lineage>
</organism>
<evidence type="ECO:0000313" key="4">
    <source>
        <dbReference type="Proteomes" id="UP000001307"/>
    </source>
</evidence>
<dbReference type="InParanoid" id="E4XRN5"/>
<evidence type="ECO:0000256" key="1">
    <source>
        <dbReference type="SAM" id="MobiDB-lite"/>
    </source>
</evidence>
<gene>
    <name evidence="3" type="ORF">GSOID_T00001823001</name>
</gene>
<dbReference type="Proteomes" id="UP000001307">
    <property type="component" value="Unassembled WGS sequence"/>
</dbReference>
<evidence type="ECO:0000313" key="3">
    <source>
        <dbReference type="EMBL" id="CBY12451.1"/>
    </source>
</evidence>
<dbReference type="Gene3D" id="1.10.510.10">
    <property type="entry name" value="Transferase(Phosphotransferase) domain 1"/>
    <property type="match status" value="1"/>
</dbReference>
<feature type="domain" description="Serine-threonine/tyrosine-protein kinase catalytic" evidence="2">
    <location>
        <begin position="25"/>
        <end position="56"/>
    </location>
</feature>
<keyword evidence="4" id="KW-1185">Reference proteome</keyword>
<feature type="region of interest" description="Disordered" evidence="1">
    <location>
        <begin position="88"/>
        <end position="108"/>
    </location>
</feature>
<feature type="compositionally biased region" description="Polar residues" evidence="1">
    <location>
        <begin position="92"/>
        <end position="108"/>
    </location>
</feature>
<sequence length="108" mass="12439">MIIFRVGAGLMKPNLTRLNPREGEEKIVGAESCPEEIQKVMKECYERKPENRPKFEVGDNNLVEMFNTLEASENDEINRINQHQRAAERQVLRSQSLNTAQHSYYGSS</sequence>
<evidence type="ECO:0000259" key="2">
    <source>
        <dbReference type="Pfam" id="PF07714"/>
    </source>
</evidence>